<proteinExistence type="predicted"/>
<sequence length="306" mass="34560">MVLSIAQASLPLELEREIFELAAWHDQATSLALVLVASRVRIWIEPLLHRVIYVKTPEKLLDLQRRLENYPAHAPHIRHLLITSATTEMYPAVQYLLHACANLVHFGFWMDDSDCQPGESLSSTVVDCWSASSARNFRQLSMRLEDLVGHEDWPTEKLTSHLAPLTSVTHLDLIDFAIHLPSILRLLRAPVLPALRYLAIGKARMDDYREIMSSDADPGRPLPLRVLCAYGDAVGELDEDETTDFAPCPFILICIAKIGSHLLGARTAFGTLQNVEWRCAGRSRTRRDERRYEIIVGICFAALSWL</sequence>
<reference evidence="1" key="1">
    <citation type="submission" date="2020-05" db="EMBL/GenBank/DDBJ databases">
        <title>Mycena genomes resolve the evolution of fungal bioluminescence.</title>
        <authorList>
            <person name="Tsai I.J."/>
        </authorList>
    </citation>
    <scope>NUCLEOTIDE SEQUENCE</scope>
    <source>
        <strain evidence="1">110903Hualien_Pintung</strain>
    </source>
</reference>
<dbReference type="Proteomes" id="UP000613580">
    <property type="component" value="Unassembled WGS sequence"/>
</dbReference>
<accession>A0A8H6W6E5</accession>
<keyword evidence="2" id="KW-1185">Reference proteome</keyword>
<organism evidence="1 2">
    <name type="scientific">Mycena chlorophos</name>
    <name type="common">Agaric fungus</name>
    <name type="synonym">Agaricus chlorophos</name>
    <dbReference type="NCBI Taxonomy" id="658473"/>
    <lineage>
        <taxon>Eukaryota</taxon>
        <taxon>Fungi</taxon>
        <taxon>Dikarya</taxon>
        <taxon>Basidiomycota</taxon>
        <taxon>Agaricomycotina</taxon>
        <taxon>Agaricomycetes</taxon>
        <taxon>Agaricomycetidae</taxon>
        <taxon>Agaricales</taxon>
        <taxon>Marasmiineae</taxon>
        <taxon>Mycenaceae</taxon>
        <taxon>Mycena</taxon>
    </lineage>
</organism>
<evidence type="ECO:0000313" key="2">
    <source>
        <dbReference type="Proteomes" id="UP000613580"/>
    </source>
</evidence>
<evidence type="ECO:0000313" key="1">
    <source>
        <dbReference type="EMBL" id="KAF7304591.1"/>
    </source>
</evidence>
<protein>
    <submittedName>
        <fullName evidence="1">Uncharacterized protein</fullName>
    </submittedName>
</protein>
<dbReference type="OrthoDB" id="3145912at2759"/>
<gene>
    <name evidence="1" type="ORF">HMN09_00862200</name>
</gene>
<dbReference type="EMBL" id="JACAZE010000011">
    <property type="protein sequence ID" value="KAF7304591.1"/>
    <property type="molecule type" value="Genomic_DNA"/>
</dbReference>
<comment type="caution">
    <text evidence="1">The sequence shown here is derived from an EMBL/GenBank/DDBJ whole genome shotgun (WGS) entry which is preliminary data.</text>
</comment>
<name>A0A8H6W6E5_MYCCL</name>
<dbReference type="AlphaFoldDB" id="A0A8H6W6E5"/>